<organism evidence="1 2">
    <name type="scientific">Steinernema hermaphroditum</name>
    <dbReference type="NCBI Taxonomy" id="289476"/>
    <lineage>
        <taxon>Eukaryota</taxon>
        <taxon>Metazoa</taxon>
        <taxon>Ecdysozoa</taxon>
        <taxon>Nematoda</taxon>
        <taxon>Chromadorea</taxon>
        <taxon>Rhabditida</taxon>
        <taxon>Tylenchina</taxon>
        <taxon>Panagrolaimomorpha</taxon>
        <taxon>Strongyloidoidea</taxon>
        <taxon>Steinernematidae</taxon>
        <taxon>Steinernema</taxon>
    </lineage>
</organism>
<comment type="caution">
    <text evidence="1">The sequence shown here is derived from an EMBL/GenBank/DDBJ whole genome shotgun (WGS) entry which is preliminary data.</text>
</comment>
<name>A0AA39ID09_9BILA</name>
<sequence length="343" mass="39544">MDSLPYGFVDQLCSILSLGQLTNIETLSAPKWTDLARFHQNKRRHFDVAVRVLYKAENGHFFGDRRYSIEIREVPTDRQCQKLVHATNLNVLKSFDQRFVRFRKMDIQGCCYSGGDFATNFEDAFDYVTSRLDSNSCLTVRSAPQMTQLTDQLLVHLKSENFLNFIGLELYNEGGDLCQKVLDCQVKNNVRLKEIALTGREDHWTNGTEKVSIKSFIDRKGPKTVRVLSESVLDPIDVYVEKWLLDATFDLQLAVGNLLADDQKWIHSVHDLGEDEDQSKWYGRIHPRNEKAAVLANTGYEDGMCWLWICFTADRESLPKSKRDILRRECVGKDRCCVRLSDE</sequence>
<gene>
    <name evidence="1" type="ORF">QR680_007387</name>
</gene>
<protein>
    <recommendedName>
        <fullName evidence="3">F-box domain-containing protein</fullName>
    </recommendedName>
</protein>
<keyword evidence="2" id="KW-1185">Reference proteome</keyword>
<reference evidence="1" key="1">
    <citation type="submission" date="2023-06" db="EMBL/GenBank/DDBJ databases">
        <title>Genomic analysis of the entomopathogenic nematode Steinernema hermaphroditum.</title>
        <authorList>
            <person name="Schwarz E.M."/>
            <person name="Heppert J.K."/>
            <person name="Baniya A."/>
            <person name="Schwartz H.T."/>
            <person name="Tan C.-H."/>
            <person name="Antoshechkin I."/>
            <person name="Sternberg P.W."/>
            <person name="Goodrich-Blair H."/>
            <person name="Dillman A.R."/>
        </authorList>
    </citation>
    <scope>NUCLEOTIDE SEQUENCE</scope>
    <source>
        <strain evidence="1">PS9179</strain>
        <tissue evidence="1">Whole animal</tissue>
    </source>
</reference>
<accession>A0AA39ID09</accession>
<evidence type="ECO:0000313" key="2">
    <source>
        <dbReference type="Proteomes" id="UP001175271"/>
    </source>
</evidence>
<proteinExistence type="predicted"/>
<dbReference type="AlphaFoldDB" id="A0AA39ID09"/>
<evidence type="ECO:0000313" key="1">
    <source>
        <dbReference type="EMBL" id="KAK0422136.1"/>
    </source>
</evidence>
<evidence type="ECO:0008006" key="3">
    <source>
        <dbReference type="Google" id="ProtNLM"/>
    </source>
</evidence>
<dbReference type="Proteomes" id="UP001175271">
    <property type="component" value="Unassembled WGS sequence"/>
</dbReference>
<dbReference type="EMBL" id="JAUCMV010000001">
    <property type="protein sequence ID" value="KAK0422136.1"/>
    <property type="molecule type" value="Genomic_DNA"/>
</dbReference>